<feature type="region of interest" description="Disordered" evidence="1">
    <location>
        <begin position="70"/>
        <end position="89"/>
    </location>
</feature>
<evidence type="ECO:0000313" key="2">
    <source>
        <dbReference type="EMBL" id="KAH3897601.1"/>
    </source>
</evidence>
<proteinExistence type="predicted"/>
<comment type="caution">
    <text evidence="2">The sequence shown here is derived from an EMBL/GenBank/DDBJ whole genome shotgun (WGS) entry which is preliminary data.</text>
</comment>
<evidence type="ECO:0000313" key="3">
    <source>
        <dbReference type="Proteomes" id="UP000828390"/>
    </source>
</evidence>
<name>A0A9D4SA96_DREPO</name>
<keyword evidence="3" id="KW-1185">Reference proteome</keyword>
<gene>
    <name evidence="2" type="ORF">DPMN_021793</name>
</gene>
<protein>
    <submittedName>
        <fullName evidence="2">Uncharacterized protein</fullName>
    </submittedName>
</protein>
<reference evidence="2" key="1">
    <citation type="journal article" date="2019" name="bioRxiv">
        <title>The Genome of the Zebra Mussel, Dreissena polymorpha: A Resource for Invasive Species Research.</title>
        <authorList>
            <person name="McCartney M.A."/>
            <person name="Auch B."/>
            <person name="Kono T."/>
            <person name="Mallez S."/>
            <person name="Zhang Y."/>
            <person name="Obille A."/>
            <person name="Becker A."/>
            <person name="Abrahante J.E."/>
            <person name="Garbe J."/>
            <person name="Badalamenti J.P."/>
            <person name="Herman A."/>
            <person name="Mangelson H."/>
            <person name="Liachko I."/>
            <person name="Sullivan S."/>
            <person name="Sone E.D."/>
            <person name="Koren S."/>
            <person name="Silverstein K.A.T."/>
            <person name="Beckman K.B."/>
            <person name="Gohl D.M."/>
        </authorList>
    </citation>
    <scope>NUCLEOTIDE SEQUENCE</scope>
    <source>
        <strain evidence="2">Duluth1</strain>
        <tissue evidence="2">Whole animal</tissue>
    </source>
</reference>
<sequence length="89" mass="9470">MIFMMVPIDYDVGGGATASEAASNDNDKVDYNRVAHDVNDDYEDIHDDDDDDVSVDDGSDVDAIVFNDYDVGGGATASEAASNDDDKVD</sequence>
<dbReference type="AlphaFoldDB" id="A0A9D4SA96"/>
<dbReference type="Proteomes" id="UP000828390">
    <property type="component" value="Unassembled WGS sequence"/>
</dbReference>
<feature type="region of interest" description="Disordered" evidence="1">
    <location>
        <begin position="38"/>
        <end position="59"/>
    </location>
</feature>
<accession>A0A9D4SA96</accession>
<evidence type="ECO:0000256" key="1">
    <source>
        <dbReference type="SAM" id="MobiDB-lite"/>
    </source>
</evidence>
<dbReference type="EMBL" id="JAIWYP010000001">
    <property type="protein sequence ID" value="KAH3897601.1"/>
    <property type="molecule type" value="Genomic_DNA"/>
</dbReference>
<organism evidence="2 3">
    <name type="scientific">Dreissena polymorpha</name>
    <name type="common">Zebra mussel</name>
    <name type="synonym">Mytilus polymorpha</name>
    <dbReference type="NCBI Taxonomy" id="45954"/>
    <lineage>
        <taxon>Eukaryota</taxon>
        <taxon>Metazoa</taxon>
        <taxon>Spiralia</taxon>
        <taxon>Lophotrochozoa</taxon>
        <taxon>Mollusca</taxon>
        <taxon>Bivalvia</taxon>
        <taxon>Autobranchia</taxon>
        <taxon>Heteroconchia</taxon>
        <taxon>Euheterodonta</taxon>
        <taxon>Imparidentia</taxon>
        <taxon>Neoheterodontei</taxon>
        <taxon>Myida</taxon>
        <taxon>Dreissenoidea</taxon>
        <taxon>Dreissenidae</taxon>
        <taxon>Dreissena</taxon>
    </lineage>
</organism>
<feature type="compositionally biased region" description="Acidic residues" evidence="1">
    <location>
        <begin position="40"/>
        <end position="59"/>
    </location>
</feature>
<reference evidence="2" key="2">
    <citation type="submission" date="2020-11" db="EMBL/GenBank/DDBJ databases">
        <authorList>
            <person name="McCartney M.A."/>
            <person name="Auch B."/>
            <person name="Kono T."/>
            <person name="Mallez S."/>
            <person name="Becker A."/>
            <person name="Gohl D.M."/>
            <person name="Silverstein K.A.T."/>
            <person name="Koren S."/>
            <person name="Bechman K.B."/>
            <person name="Herman A."/>
            <person name="Abrahante J.E."/>
            <person name="Garbe J."/>
        </authorList>
    </citation>
    <scope>NUCLEOTIDE SEQUENCE</scope>
    <source>
        <strain evidence="2">Duluth1</strain>
        <tissue evidence="2">Whole animal</tissue>
    </source>
</reference>